<dbReference type="AlphaFoldDB" id="A0A090ZLN2"/>
<dbReference type="EMBL" id="JMQA01000012">
    <property type="protein sequence ID" value="KFN11150.1"/>
    <property type="molecule type" value="Genomic_DNA"/>
</dbReference>
<evidence type="ECO:0000313" key="2">
    <source>
        <dbReference type="EMBL" id="MUG25636.1"/>
    </source>
</evidence>
<protein>
    <submittedName>
        <fullName evidence="1">Uncharacterized protein</fullName>
    </submittedName>
</protein>
<evidence type="ECO:0000313" key="4">
    <source>
        <dbReference type="Proteomes" id="UP000442469"/>
    </source>
</evidence>
<keyword evidence="3" id="KW-1185">Reference proteome</keyword>
<reference evidence="1 3" key="1">
    <citation type="submission" date="2014-04" db="EMBL/GenBank/DDBJ databases">
        <authorList>
            <person name="Bishop-Lilly K.A."/>
            <person name="Broomall S.M."/>
            <person name="Chain P.S."/>
            <person name="Chertkov O."/>
            <person name="Coyne S.R."/>
            <person name="Daligault H.E."/>
            <person name="Davenport K.W."/>
            <person name="Erkkila T."/>
            <person name="Frey K.G."/>
            <person name="Gibbons H.S."/>
            <person name="Gu W."/>
            <person name="Jaissle J."/>
            <person name="Johnson S.L."/>
            <person name="Koroleva G.I."/>
            <person name="Ladner J.T."/>
            <person name="Lo C.-C."/>
            <person name="Minogue T.D."/>
            <person name="Munk C."/>
            <person name="Palacios G.F."/>
            <person name="Redden C.L."/>
            <person name="Rosenzweig C.N."/>
            <person name="Scholz M.B."/>
            <person name="Teshima H."/>
            <person name="Xu Y."/>
        </authorList>
    </citation>
    <scope>NUCLEOTIDE SEQUENCE [LARGE SCALE GENOMIC DNA]</scope>
    <source>
        <strain evidence="1 3">8244</strain>
    </source>
</reference>
<organism evidence="1 3">
    <name type="scientific">Paenibacillus macerans</name>
    <name type="common">Bacillus macerans</name>
    <dbReference type="NCBI Taxonomy" id="44252"/>
    <lineage>
        <taxon>Bacteria</taxon>
        <taxon>Bacillati</taxon>
        <taxon>Bacillota</taxon>
        <taxon>Bacilli</taxon>
        <taxon>Bacillales</taxon>
        <taxon>Paenibacillaceae</taxon>
        <taxon>Paenibacillus</taxon>
    </lineage>
</organism>
<dbReference type="PATRIC" id="fig|44252.3.peg.824"/>
<proteinExistence type="predicted"/>
<dbReference type="GeneID" id="77012461"/>
<dbReference type="EMBL" id="WNZZ01000028">
    <property type="protein sequence ID" value="MUG25636.1"/>
    <property type="molecule type" value="Genomic_DNA"/>
</dbReference>
<evidence type="ECO:0000313" key="3">
    <source>
        <dbReference type="Proteomes" id="UP000029278"/>
    </source>
</evidence>
<comment type="caution">
    <text evidence="1">The sequence shown here is derived from an EMBL/GenBank/DDBJ whole genome shotgun (WGS) entry which is preliminary data.</text>
</comment>
<dbReference type="Proteomes" id="UP000442469">
    <property type="component" value="Unassembled WGS sequence"/>
</dbReference>
<sequence length="58" mass="6466">MNGSSLGTDKEAVLVEMKRLKQKADRLLAMSIRLGQPGLVVEAEQLYREIDKLSEYSG</sequence>
<evidence type="ECO:0000313" key="1">
    <source>
        <dbReference type="EMBL" id="KFN11150.1"/>
    </source>
</evidence>
<dbReference type="HOGENOM" id="CLU_2975042_0_0_9"/>
<accession>A0A090ZLN2</accession>
<gene>
    <name evidence="1" type="ORF">DJ90_2468</name>
    <name evidence="2" type="ORF">GNQ08_25065</name>
</gene>
<name>A0A090ZLN2_PAEMA</name>
<dbReference type="Proteomes" id="UP000029278">
    <property type="component" value="Unassembled WGS sequence"/>
</dbReference>
<dbReference type="RefSeq" id="WP_155621114.1">
    <property type="nucleotide sequence ID" value="NZ_BGML01000005.1"/>
</dbReference>
<reference evidence="2 4" key="2">
    <citation type="submission" date="2019-11" db="EMBL/GenBank/DDBJ databases">
        <title>Draft genome sequences of five Paenibacillus species of dairy origin.</title>
        <authorList>
            <person name="Olajide A.M."/>
            <person name="Chen S."/>
            <person name="Lapointe G."/>
        </authorList>
    </citation>
    <scope>NUCLEOTIDE SEQUENCE [LARGE SCALE GENOMIC DNA]</scope>
    <source>
        <strain evidence="2 4">3CT49</strain>
    </source>
</reference>